<dbReference type="PANTHER" id="PTHR11647:SF1">
    <property type="entry name" value="COLLAPSIN RESPONSE MEDIATOR PROTEIN"/>
    <property type="match status" value="1"/>
</dbReference>
<dbReference type="AlphaFoldDB" id="A0A923EEW2"/>
<evidence type="ECO:0000313" key="1">
    <source>
        <dbReference type="EMBL" id="MBC2399935.1"/>
    </source>
</evidence>
<dbReference type="GO" id="GO:0005829">
    <property type="term" value="C:cytosol"/>
    <property type="evidence" value="ECO:0007669"/>
    <property type="project" value="TreeGrafter"/>
</dbReference>
<organism evidence="1 2">
    <name type="scientific">Clostridium tetanomorphum</name>
    <dbReference type="NCBI Taxonomy" id="1553"/>
    <lineage>
        <taxon>Bacteria</taxon>
        <taxon>Bacillati</taxon>
        <taxon>Bacillota</taxon>
        <taxon>Clostridia</taxon>
        <taxon>Eubacteriales</taxon>
        <taxon>Clostridiaceae</taxon>
        <taxon>Clostridium</taxon>
    </lineage>
</organism>
<dbReference type="EMBL" id="JAAZWO010000041">
    <property type="protein sequence ID" value="MBC2399935.1"/>
    <property type="molecule type" value="Genomic_DNA"/>
</dbReference>
<name>A0A923EEW2_CLOTT</name>
<comment type="caution">
    <text evidence="1">The sequence shown here is derived from an EMBL/GenBank/DDBJ whole genome shotgun (WGS) entry which is preliminary data.</text>
</comment>
<dbReference type="InterPro" id="IPR050378">
    <property type="entry name" value="Metallo-dep_Hydrolases_sf"/>
</dbReference>
<reference evidence="1 2" key="1">
    <citation type="submission" date="2020-04" db="EMBL/GenBank/DDBJ databases">
        <title>Genomic insights into acetone-butanol-ethanol (ABE) fermentation by sequencing solventogenic clostridia strains.</title>
        <authorList>
            <person name="Brown S."/>
        </authorList>
    </citation>
    <scope>NUCLEOTIDE SEQUENCE [LARGE SCALE GENOMIC DNA]</scope>
    <source>
        <strain evidence="1 2">DJ011</strain>
    </source>
</reference>
<evidence type="ECO:0000313" key="2">
    <source>
        <dbReference type="Proteomes" id="UP000563151"/>
    </source>
</evidence>
<dbReference type="SUPFAM" id="SSF51338">
    <property type="entry name" value="Composite domain of metallo-dependent hydrolases"/>
    <property type="match status" value="1"/>
</dbReference>
<dbReference type="GO" id="GO:0016812">
    <property type="term" value="F:hydrolase activity, acting on carbon-nitrogen (but not peptide) bonds, in cyclic amides"/>
    <property type="evidence" value="ECO:0007669"/>
    <property type="project" value="TreeGrafter"/>
</dbReference>
<keyword evidence="2" id="KW-1185">Reference proteome</keyword>
<dbReference type="Gene3D" id="2.30.40.10">
    <property type="entry name" value="Urease, subunit C, domain 1"/>
    <property type="match status" value="1"/>
</dbReference>
<dbReference type="InterPro" id="IPR011059">
    <property type="entry name" value="Metal-dep_hydrolase_composite"/>
</dbReference>
<gene>
    <name evidence="1" type="ORF">HGG79_19525</name>
</gene>
<sequence>MYDLVIKNGFVVSPSATIKKDIAIEDEKVVTIGIGKEFDEAKRIINAEGKYVLPGVIDAHMHVEAPNKAVPIMRDRVNQYSMLARLASIQPLGSIVLDVEPNKKEIVKLELLQD</sequence>
<dbReference type="RefSeq" id="WP_035149945.1">
    <property type="nucleotide sequence ID" value="NZ_JAAZWO010000041.1"/>
</dbReference>
<protein>
    <submittedName>
        <fullName evidence="1">Uncharacterized protein</fullName>
    </submittedName>
</protein>
<dbReference type="Proteomes" id="UP000563151">
    <property type="component" value="Unassembled WGS sequence"/>
</dbReference>
<accession>A0A923EEW2</accession>
<dbReference type="PANTHER" id="PTHR11647">
    <property type="entry name" value="HYDRANTOINASE/DIHYDROPYRIMIDINASE FAMILY MEMBER"/>
    <property type="match status" value="1"/>
</dbReference>
<proteinExistence type="predicted"/>